<gene>
    <name evidence="3" type="ORF">TWF718_001937</name>
</gene>
<proteinExistence type="predicted"/>
<keyword evidence="4" id="KW-1185">Reference proteome</keyword>
<feature type="region of interest" description="Disordered" evidence="1">
    <location>
        <begin position="281"/>
        <end position="320"/>
    </location>
</feature>
<dbReference type="AlphaFoldDB" id="A0AAN8RHQ4"/>
<evidence type="ECO:0000313" key="3">
    <source>
        <dbReference type="EMBL" id="KAK6357629.1"/>
    </source>
</evidence>
<keyword evidence="2" id="KW-0732">Signal</keyword>
<organism evidence="3 4">
    <name type="scientific">Orbilia javanica</name>
    <dbReference type="NCBI Taxonomy" id="47235"/>
    <lineage>
        <taxon>Eukaryota</taxon>
        <taxon>Fungi</taxon>
        <taxon>Dikarya</taxon>
        <taxon>Ascomycota</taxon>
        <taxon>Pezizomycotina</taxon>
        <taxon>Orbiliomycetes</taxon>
        <taxon>Orbiliales</taxon>
        <taxon>Orbiliaceae</taxon>
        <taxon>Orbilia</taxon>
    </lineage>
</organism>
<evidence type="ECO:0000256" key="1">
    <source>
        <dbReference type="SAM" id="MobiDB-lite"/>
    </source>
</evidence>
<evidence type="ECO:0000313" key="4">
    <source>
        <dbReference type="Proteomes" id="UP001313282"/>
    </source>
</evidence>
<sequence length="320" mass="35250">MNLTKGKLFPLLLALTTVSITVNASTCIEIPGDDLVPGECTIRVIWQKITHHSKDPENGQIKIRDRVAAEIFDTAGVRASEKSLNDFQSCRGDAGQECRIDSKLHDQMLLSPQHGREYMQFRYGEMGWHTDPNPLEGPKYLGDDVSDKRPWCGVYSDWVRVLGDGPGGKYTNDSDIASIEARAIECQFICGYLNIFPEDYKPCEQGPSLKPKTVTRTESIVGTTVVTVTHTSNRVVVREVYRTITSVKIQASHVETTTVTKSVPVPVPIATGPTAMPPIATDHTATSIPPSNLLKQKLPERSIPTAGSGKGKRKAEFRYL</sequence>
<feature type="chain" id="PRO_5042812987" evidence="2">
    <location>
        <begin position="25"/>
        <end position="320"/>
    </location>
</feature>
<feature type="compositionally biased region" description="Polar residues" evidence="1">
    <location>
        <begin position="283"/>
        <end position="294"/>
    </location>
</feature>
<dbReference type="Proteomes" id="UP001313282">
    <property type="component" value="Unassembled WGS sequence"/>
</dbReference>
<accession>A0AAN8RHQ4</accession>
<name>A0AAN8RHQ4_9PEZI</name>
<dbReference type="EMBL" id="JAVHNR010000001">
    <property type="protein sequence ID" value="KAK6357629.1"/>
    <property type="molecule type" value="Genomic_DNA"/>
</dbReference>
<reference evidence="3 4" key="1">
    <citation type="submission" date="2019-10" db="EMBL/GenBank/DDBJ databases">
        <authorList>
            <person name="Palmer J.M."/>
        </authorList>
    </citation>
    <scope>NUCLEOTIDE SEQUENCE [LARGE SCALE GENOMIC DNA]</scope>
    <source>
        <strain evidence="3 4">TWF718</strain>
    </source>
</reference>
<protein>
    <submittedName>
        <fullName evidence="3">Uncharacterized protein</fullName>
    </submittedName>
</protein>
<evidence type="ECO:0000256" key="2">
    <source>
        <dbReference type="SAM" id="SignalP"/>
    </source>
</evidence>
<comment type="caution">
    <text evidence="3">The sequence shown here is derived from an EMBL/GenBank/DDBJ whole genome shotgun (WGS) entry which is preliminary data.</text>
</comment>
<feature type="signal peptide" evidence="2">
    <location>
        <begin position="1"/>
        <end position="24"/>
    </location>
</feature>